<organism evidence="1 2">
    <name type="scientific">Cutaneotrichosporon cavernicola</name>
    <dbReference type="NCBI Taxonomy" id="279322"/>
    <lineage>
        <taxon>Eukaryota</taxon>
        <taxon>Fungi</taxon>
        <taxon>Dikarya</taxon>
        <taxon>Basidiomycota</taxon>
        <taxon>Agaricomycotina</taxon>
        <taxon>Tremellomycetes</taxon>
        <taxon>Trichosporonales</taxon>
        <taxon>Trichosporonaceae</taxon>
        <taxon>Cutaneotrichosporon</taxon>
    </lineage>
</organism>
<dbReference type="AlphaFoldDB" id="A0AA48L419"/>
<dbReference type="EMBL" id="AP028215">
    <property type="protein sequence ID" value="BEI91552.1"/>
    <property type="molecule type" value="Genomic_DNA"/>
</dbReference>
<dbReference type="RefSeq" id="XP_060456817.1">
    <property type="nucleotide sequence ID" value="XM_060600199.1"/>
</dbReference>
<name>A0AA48L419_9TREE</name>
<reference evidence="1" key="1">
    <citation type="journal article" date="2023" name="BMC Genomics">
        <title>Chromosome-level genome assemblies of Cutaneotrichosporon spp. (Trichosporonales, Basidiomycota) reveal imbalanced evolution between nucleotide sequences and chromosome synteny.</title>
        <authorList>
            <person name="Kobayashi Y."/>
            <person name="Kayamori A."/>
            <person name="Aoki K."/>
            <person name="Shiwa Y."/>
            <person name="Matsutani M."/>
            <person name="Fujita N."/>
            <person name="Sugita T."/>
            <person name="Iwasaki W."/>
            <person name="Tanaka N."/>
            <person name="Takashima M."/>
        </authorList>
    </citation>
    <scope>NUCLEOTIDE SEQUENCE</scope>
    <source>
        <strain evidence="1">HIS019</strain>
    </source>
</reference>
<evidence type="ECO:0000313" key="1">
    <source>
        <dbReference type="EMBL" id="BEI91552.1"/>
    </source>
</evidence>
<accession>A0AA48L419</accession>
<gene>
    <name evidence="1" type="ORF">CcaverHIS019_0403720</name>
</gene>
<dbReference type="KEGG" id="ccac:CcaHIS019_0403720"/>
<protein>
    <submittedName>
        <fullName evidence="1">Uncharacterized protein</fullName>
    </submittedName>
</protein>
<dbReference type="GeneID" id="85495422"/>
<keyword evidence="2" id="KW-1185">Reference proteome</keyword>
<evidence type="ECO:0000313" key="2">
    <source>
        <dbReference type="Proteomes" id="UP001233271"/>
    </source>
</evidence>
<proteinExistence type="predicted"/>
<sequence>MAGPHPDRDEARINAPPKAQFKVEIKAEIMPELEAMLEARVKAGFDAMFERVEARIDEIDAKNERLRYVAVVGLEGARAGTAT</sequence>
<dbReference type="Proteomes" id="UP001233271">
    <property type="component" value="Chromosome 4"/>
</dbReference>